<dbReference type="CDD" id="cd08760">
    <property type="entry name" value="Cyt_b561_FRRS1_like"/>
    <property type="match status" value="1"/>
</dbReference>
<keyword evidence="9" id="KW-0995">Kinetochore</keyword>
<dbReference type="Proteomes" id="UP000042958">
    <property type="component" value="Unassembled WGS sequence"/>
</dbReference>
<reference evidence="20" key="1">
    <citation type="journal article" date="2015" name="Genome Announc.">
        <title>Draft genome sequence of the fungus Penicillium brasilianum MG11.</title>
        <authorList>
            <person name="Horn F."/>
            <person name="Linde J."/>
            <person name="Mattern D.J."/>
            <person name="Walther G."/>
            <person name="Guthke R."/>
            <person name="Brakhage A.A."/>
            <person name="Valiante V."/>
        </authorList>
    </citation>
    <scope>NUCLEOTIDE SEQUENCE [LARGE SCALE GENOMIC DNA]</scope>
    <source>
        <strain evidence="20">MG11</strain>
    </source>
</reference>
<evidence type="ECO:0000256" key="17">
    <source>
        <dbReference type="SAM" id="Phobius"/>
    </source>
</evidence>
<dbReference type="PANTHER" id="PTHR15459">
    <property type="entry name" value="POLYAMINE-MODULATED FACTOR 1"/>
    <property type="match status" value="1"/>
</dbReference>
<feature type="region of interest" description="Disordered" evidence="16">
    <location>
        <begin position="430"/>
        <end position="767"/>
    </location>
</feature>
<feature type="compositionally biased region" description="Basic and acidic residues" evidence="16">
    <location>
        <begin position="752"/>
        <end position="767"/>
    </location>
</feature>
<feature type="transmembrane region" description="Helical" evidence="17">
    <location>
        <begin position="176"/>
        <end position="196"/>
    </location>
</feature>
<dbReference type="PROSITE" id="PS50939">
    <property type="entry name" value="CYTOCHROME_B561"/>
    <property type="match status" value="1"/>
</dbReference>
<evidence type="ECO:0000256" key="9">
    <source>
        <dbReference type="ARBA" id="ARBA00022838"/>
    </source>
</evidence>
<evidence type="ECO:0000256" key="4">
    <source>
        <dbReference type="ARBA" id="ARBA00022448"/>
    </source>
</evidence>
<evidence type="ECO:0000313" key="20">
    <source>
        <dbReference type="Proteomes" id="UP000042958"/>
    </source>
</evidence>
<keyword evidence="5" id="KW-0158">Chromosome</keyword>
<keyword evidence="15" id="KW-0137">Centromere</keyword>
<dbReference type="GO" id="GO:0000444">
    <property type="term" value="C:MIS12/MIND type complex"/>
    <property type="evidence" value="ECO:0007669"/>
    <property type="project" value="InterPro"/>
</dbReference>
<dbReference type="SMART" id="SM00665">
    <property type="entry name" value="B561"/>
    <property type="match status" value="1"/>
</dbReference>
<feature type="transmembrane region" description="Helical" evidence="17">
    <location>
        <begin position="203"/>
        <end position="224"/>
    </location>
</feature>
<dbReference type="GO" id="GO:0005634">
    <property type="term" value="C:nucleus"/>
    <property type="evidence" value="ECO:0007669"/>
    <property type="project" value="UniProtKB-SubCell"/>
</dbReference>
<evidence type="ECO:0000256" key="12">
    <source>
        <dbReference type="ARBA" id="ARBA00023136"/>
    </source>
</evidence>
<keyword evidence="6" id="KW-0132">Cell division</keyword>
<evidence type="ECO:0000256" key="15">
    <source>
        <dbReference type="ARBA" id="ARBA00023328"/>
    </source>
</evidence>
<evidence type="ECO:0000256" key="5">
    <source>
        <dbReference type="ARBA" id="ARBA00022454"/>
    </source>
</evidence>
<feature type="compositionally biased region" description="Basic and acidic residues" evidence="16">
    <location>
        <begin position="650"/>
        <end position="676"/>
    </location>
</feature>
<feature type="compositionally biased region" description="Low complexity" evidence="16">
    <location>
        <begin position="677"/>
        <end position="698"/>
    </location>
</feature>
<dbReference type="Gene3D" id="1.20.120.1770">
    <property type="match status" value="1"/>
</dbReference>
<sequence length="767" mass="85015">MSDSGLTAPGSSSYSSNTLHVGDGTWDTQRDTFLLPNLMGLNFETMRYNGMGNRFKDMAGYHSIIIAHGVIATIVFLGLVPISTLIIRYYSRWNPFWAFKLHAWCQILTLLLSTVVFVLGWFAVGPKRSLTNPHHGIGLAIYVMVIFQVLWGWFMHKKESKRVRHHVPLKLVIHRWIGRALALLGLAQIPLGLTLYGSPKVLFILYAVGVFALLVTYFVLSYLYDDEGFHMASEHGSRYTGPSVVEEHHGGGGGGGGGGLGPALAGGALGAGLASLFKRRGRSRHSSEAYEESRTSYSDEKYSDESSRHHGGGGGWGKKILEIGALAGAGMLAKKWWDRRRHREEDTEVGRYRPAHSRTDSYTEDSLSRLEDGRPEPARPPVAGRPPSRPQSPGSSYYYNSTYLSEQPERRPSHGVRDALLGAGAFAAVKRLFSRNKDKDDEEKRRLEDIRRRDEEDEALQRANSKRRRPDAVSGPYPQRRRPSPYTESDLTPTDLTPRPRPPRLASESSMLTPEPMATGAAHGAHSDIPPLPPIHQELSGDFPPSERPHSHHSHHAEEIAAGAAAGAALGAASSHRRSSVSRRRDDSRHRSDHVESPPVSVKVKMHNDGRHVTLRRLTEEEAAAQREARRRERRNSRRRGSSAGSLSGDEGRDYDRWRRVEELERQQAEQIRREQQAAAATSAAPSASVPPSSFHPSQSQISHMPPPPPVAPAAPPSMPYGPGSVTSPGTWTGTEASGSYANNRRRRRAERARARQERQQHGVEFE</sequence>
<proteinExistence type="predicted"/>
<evidence type="ECO:0000256" key="8">
    <source>
        <dbReference type="ARBA" id="ARBA00022776"/>
    </source>
</evidence>
<evidence type="ECO:0000256" key="11">
    <source>
        <dbReference type="ARBA" id="ARBA00022989"/>
    </source>
</evidence>
<feature type="transmembrane region" description="Helical" evidence="17">
    <location>
        <begin position="101"/>
        <end position="124"/>
    </location>
</feature>
<gene>
    <name evidence="19" type="ORF">PMG11_00316</name>
</gene>
<dbReference type="InterPro" id="IPR006593">
    <property type="entry name" value="Cyt_b561/ferric_Rdtase_TM"/>
</dbReference>
<dbReference type="OrthoDB" id="19261at2759"/>
<accession>A0A0F7TG98</accession>
<keyword evidence="8" id="KW-0498">Mitosis</keyword>
<feature type="compositionally biased region" description="Polar residues" evidence="16">
    <location>
        <begin position="725"/>
        <end position="743"/>
    </location>
</feature>
<evidence type="ECO:0000256" key="1">
    <source>
        <dbReference type="ARBA" id="ARBA00004123"/>
    </source>
</evidence>
<evidence type="ECO:0000256" key="7">
    <source>
        <dbReference type="ARBA" id="ARBA00022692"/>
    </source>
</evidence>
<feature type="transmembrane region" description="Helical" evidence="17">
    <location>
        <begin position="64"/>
        <end position="89"/>
    </location>
</feature>
<feature type="compositionally biased region" description="Basic and acidic residues" evidence="16">
    <location>
        <begin position="606"/>
        <end position="631"/>
    </location>
</feature>
<protein>
    <recommendedName>
        <fullName evidence="18">Cytochrome b561 domain-containing protein</fullName>
    </recommendedName>
</protein>
<feature type="compositionally biased region" description="Basic and acidic residues" evidence="16">
    <location>
        <begin position="343"/>
        <end position="377"/>
    </location>
</feature>
<feature type="compositionally biased region" description="Basic and acidic residues" evidence="16">
    <location>
        <begin position="435"/>
        <end position="454"/>
    </location>
</feature>
<keyword evidence="12 17" id="KW-0472">Membrane</keyword>
<keyword evidence="10" id="KW-0249">Electron transport</keyword>
<keyword evidence="11 17" id="KW-1133">Transmembrane helix</keyword>
<evidence type="ECO:0000256" key="16">
    <source>
        <dbReference type="SAM" id="MobiDB-lite"/>
    </source>
</evidence>
<feature type="compositionally biased region" description="Basic and acidic residues" evidence="16">
    <location>
        <begin position="285"/>
        <end position="308"/>
    </location>
</feature>
<feature type="domain" description="Cytochrome b561" evidence="18">
    <location>
        <begin position="35"/>
        <end position="227"/>
    </location>
</feature>
<feature type="compositionally biased region" description="Pro residues" evidence="16">
    <location>
        <begin position="705"/>
        <end position="720"/>
    </location>
</feature>
<keyword evidence="13" id="KW-0539">Nucleus</keyword>
<dbReference type="STRING" id="104259.A0A0F7TG98"/>
<feature type="compositionally biased region" description="Pro residues" evidence="16">
    <location>
        <begin position="378"/>
        <end position="390"/>
    </location>
</feature>
<evidence type="ECO:0000256" key="13">
    <source>
        <dbReference type="ARBA" id="ARBA00023242"/>
    </source>
</evidence>
<evidence type="ECO:0000256" key="6">
    <source>
        <dbReference type="ARBA" id="ARBA00022618"/>
    </source>
</evidence>
<name>A0A0F7TG98_PENBI</name>
<dbReference type="GO" id="GO:0007059">
    <property type="term" value="P:chromosome segregation"/>
    <property type="evidence" value="ECO:0007669"/>
    <property type="project" value="TreeGrafter"/>
</dbReference>
<keyword evidence="20" id="KW-1185">Reference proteome</keyword>
<feature type="compositionally biased region" description="Basic and acidic residues" evidence="16">
    <location>
        <begin position="407"/>
        <end position="417"/>
    </location>
</feature>
<feature type="compositionally biased region" description="Basic residues" evidence="16">
    <location>
        <begin position="632"/>
        <end position="641"/>
    </location>
</feature>
<evidence type="ECO:0000256" key="2">
    <source>
        <dbReference type="ARBA" id="ARBA00004370"/>
    </source>
</evidence>
<comment type="subcellular location">
    <subcellularLocation>
        <location evidence="3">Chromosome</location>
        <location evidence="3">Centromere</location>
        <location evidence="3">Kinetochore</location>
    </subcellularLocation>
    <subcellularLocation>
        <location evidence="2">Membrane</location>
    </subcellularLocation>
    <subcellularLocation>
        <location evidence="1">Nucleus</location>
    </subcellularLocation>
</comment>
<dbReference type="EMBL" id="CDHK01000001">
    <property type="protein sequence ID" value="CEJ53988.1"/>
    <property type="molecule type" value="Genomic_DNA"/>
</dbReference>
<feature type="transmembrane region" description="Helical" evidence="17">
    <location>
        <begin position="136"/>
        <end position="156"/>
    </location>
</feature>
<feature type="compositionally biased region" description="Low complexity" evidence="16">
    <location>
        <begin position="560"/>
        <end position="574"/>
    </location>
</feature>
<dbReference type="PANTHER" id="PTHR15459:SF2">
    <property type="entry name" value="CYTOCHROME B561 DOMAIN-CONTAINING PROTEIN"/>
    <property type="match status" value="1"/>
</dbReference>
<dbReference type="GO" id="GO:0051301">
    <property type="term" value="P:cell division"/>
    <property type="evidence" value="ECO:0007669"/>
    <property type="project" value="UniProtKB-KW"/>
</dbReference>
<organism evidence="19 20">
    <name type="scientific">Penicillium brasilianum</name>
    <dbReference type="NCBI Taxonomy" id="104259"/>
    <lineage>
        <taxon>Eukaryota</taxon>
        <taxon>Fungi</taxon>
        <taxon>Dikarya</taxon>
        <taxon>Ascomycota</taxon>
        <taxon>Pezizomycotina</taxon>
        <taxon>Eurotiomycetes</taxon>
        <taxon>Eurotiomycetidae</taxon>
        <taxon>Eurotiales</taxon>
        <taxon>Aspergillaceae</taxon>
        <taxon>Penicillium</taxon>
    </lineage>
</organism>
<feature type="region of interest" description="Disordered" evidence="16">
    <location>
        <begin position="339"/>
        <end position="417"/>
    </location>
</feature>
<evidence type="ECO:0000256" key="3">
    <source>
        <dbReference type="ARBA" id="ARBA00004629"/>
    </source>
</evidence>
<evidence type="ECO:0000313" key="19">
    <source>
        <dbReference type="EMBL" id="CEJ53988.1"/>
    </source>
</evidence>
<evidence type="ECO:0000256" key="10">
    <source>
        <dbReference type="ARBA" id="ARBA00022982"/>
    </source>
</evidence>
<feature type="compositionally biased region" description="Basic and acidic residues" evidence="16">
    <location>
        <begin position="583"/>
        <end position="596"/>
    </location>
</feature>
<keyword evidence="4" id="KW-0813">Transport</keyword>
<keyword evidence="14" id="KW-0131">Cell cycle</keyword>
<feature type="region of interest" description="Disordered" evidence="16">
    <location>
        <begin position="284"/>
        <end position="315"/>
    </location>
</feature>
<evidence type="ECO:0000259" key="18">
    <source>
        <dbReference type="PROSITE" id="PS50939"/>
    </source>
</evidence>
<dbReference type="GO" id="GO:0016020">
    <property type="term" value="C:membrane"/>
    <property type="evidence" value="ECO:0007669"/>
    <property type="project" value="UniProtKB-SubCell"/>
</dbReference>
<dbReference type="AlphaFoldDB" id="A0A0F7TG98"/>
<dbReference type="InterPro" id="IPR007128">
    <property type="entry name" value="PMF1/Nnf1"/>
</dbReference>
<keyword evidence="7 17" id="KW-0812">Transmembrane</keyword>
<evidence type="ECO:0000256" key="14">
    <source>
        <dbReference type="ARBA" id="ARBA00023306"/>
    </source>
</evidence>